<evidence type="ECO:0000256" key="2">
    <source>
        <dbReference type="SAM" id="MobiDB-lite"/>
    </source>
</evidence>
<keyword evidence="1" id="KW-0847">Vitamin C</keyword>
<evidence type="ECO:0000313" key="6">
    <source>
        <dbReference type="Proteomes" id="UP000007148"/>
    </source>
</evidence>
<feature type="region of interest" description="Disordered" evidence="2">
    <location>
        <begin position="1"/>
        <end position="31"/>
    </location>
</feature>
<dbReference type="STRING" id="1109443.G4TUI2"/>
<feature type="region of interest" description="Disordered" evidence="2">
    <location>
        <begin position="191"/>
        <end position="210"/>
    </location>
</feature>
<dbReference type="InterPro" id="IPR019601">
    <property type="entry name" value="Oxoglutarate/Fe-dep_Oase_C"/>
</dbReference>
<dbReference type="PANTHER" id="PTHR12117:SF0">
    <property type="entry name" value="PROLYL 3-HYDROXYLASE OGFOD1"/>
    <property type="match status" value="1"/>
</dbReference>
<evidence type="ECO:0000256" key="1">
    <source>
        <dbReference type="ARBA" id="ARBA00022896"/>
    </source>
</evidence>
<dbReference type="FunCoup" id="G4TUI2">
    <property type="interactions" value="342"/>
</dbReference>
<dbReference type="Pfam" id="PF13661">
    <property type="entry name" value="2OG-FeII_Oxy_4"/>
    <property type="match status" value="1"/>
</dbReference>
<protein>
    <submittedName>
        <fullName evidence="5">Uncharacterized protein</fullName>
    </submittedName>
</protein>
<dbReference type="GO" id="GO:0005506">
    <property type="term" value="F:iron ion binding"/>
    <property type="evidence" value="ECO:0007669"/>
    <property type="project" value="InterPro"/>
</dbReference>
<dbReference type="InterPro" id="IPR043044">
    <property type="entry name" value="TPA1/Ofd1_C"/>
</dbReference>
<dbReference type="InParanoid" id="G4TUI2"/>
<dbReference type="Gene3D" id="3.60.130.20">
    <property type="entry name" value="Oxoglutarate/iron-dependent oxygenase, C-terminal degradation domain"/>
    <property type="match status" value="1"/>
</dbReference>
<dbReference type="HOGENOM" id="CLU_017005_0_0_1"/>
<feature type="compositionally biased region" description="Acidic residues" evidence="2">
    <location>
        <begin position="375"/>
        <end position="391"/>
    </location>
</feature>
<evidence type="ECO:0000259" key="3">
    <source>
        <dbReference type="Pfam" id="PF10637"/>
    </source>
</evidence>
<gene>
    <name evidence="5" type="ORF">PIIN_08955</name>
</gene>
<dbReference type="GO" id="GO:0031418">
    <property type="term" value="F:L-ascorbic acid binding"/>
    <property type="evidence" value="ECO:0007669"/>
    <property type="project" value="UniProtKB-KW"/>
</dbReference>
<comment type="caution">
    <text evidence="5">The sequence shown here is derived from an EMBL/GenBank/DDBJ whole genome shotgun (WGS) entry which is preliminary data.</text>
</comment>
<dbReference type="InterPro" id="IPR039558">
    <property type="entry name" value="TPA1/OFD1_N"/>
</dbReference>
<feature type="region of interest" description="Disordered" evidence="2">
    <location>
        <begin position="328"/>
        <end position="396"/>
    </location>
</feature>
<dbReference type="InterPro" id="IPR051842">
    <property type="entry name" value="uS12_prolyl_hydroxylase"/>
</dbReference>
<evidence type="ECO:0000313" key="5">
    <source>
        <dbReference type="EMBL" id="CCA74975.1"/>
    </source>
</evidence>
<dbReference type="EMBL" id="CAFZ01000381">
    <property type="protein sequence ID" value="CCA74975.1"/>
    <property type="molecule type" value="Genomic_DNA"/>
</dbReference>
<dbReference type="Pfam" id="PF10637">
    <property type="entry name" value="Ofd1_CTDD"/>
    <property type="match status" value="1"/>
</dbReference>
<feature type="compositionally biased region" description="Polar residues" evidence="2">
    <location>
        <begin position="352"/>
        <end position="367"/>
    </location>
</feature>
<feature type="domain" description="Oxoglutarate/iron-dependent oxygenase C-terminal degradation" evidence="3">
    <location>
        <begin position="127"/>
        <end position="442"/>
    </location>
</feature>
<dbReference type="Gene3D" id="2.60.120.620">
    <property type="entry name" value="q2cbj1_9rhob like domain"/>
    <property type="match status" value="1"/>
</dbReference>
<dbReference type="GO" id="GO:0006449">
    <property type="term" value="P:regulation of translational termination"/>
    <property type="evidence" value="ECO:0007669"/>
    <property type="project" value="TreeGrafter"/>
</dbReference>
<proteinExistence type="predicted"/>
<dbReference type="GO" id="GO:0005737">
    <property type="term" value="C:cytoplasm"/>
    <property type="evidence" value="ECO:0007669"/>
    <property type="project" value="TreeGrafter"/>
</dbReference>
<dbReference type="PANTHER" id="PTHR12117">
    <property type="entry name" value="HISTONE ACETYLTRANSFERASE COMPLEX"/>
    <property type="match status" value="1"/>
</dbReference>
<reference evidence="5 6" key="1">
    <citation type="journal article" date="2011" name="PLoS Pathog.">
        <title>Endophytic Life Strategies Decoded by Genome and Transcriptome Analyses of the Mutualistic Root Symbiont Piriformospora indica.</title>
        <authorList>
            <person name="Zuccaro A."/>
            <person name="Lahrmann U."/>
            <person name="Guldener U."/>
            <person name="Langen G."/>
            <person name="Pfiffi S."/>
            <person name="Biedenkopf D."/>
            <person name="Wong P."/>
            <person name="Samans B."/>
            <person name="Grimm C."/>
            <person name="Basiewicz M."/>
            <person name="Murat C."/>
            <person name="Martin F."/>
            <person name="Kogel K.H."/>
        </authorList>
    </citation>
    <scope>NUCLEOTIDE SEQUENCE [LARGE SCALE GENOMIC DNA]</scope>
    <source>
        <strain evidence="5 6">DSM 11827</strain>
    </source>
</reference>
<accession>G4TUI2</accession>
<name>G4TUI2_SERID</name>
<organism evidence="5 6">
    <name type="scientific">Serendipita indica (strain DSM 11827)</name>
    <name type="common">Root endophyte fungus</name>
    <name type="synonym">Piriformospora indica</name>
    <dbReference type="NCBI Taxonomy" id="1109443"/>
    <lineage>
        <taxon>Eukaryota</taxon>
        <taxon>Fungi</taxon>
        <taxon>Dikarya</taxon>
        <taxon>Basidiomycota</taxon>
        <taxon>Agaricomycotina</taxon>
        <taxon>Agaricomycetes</taxon>
        <taxon>Sebacinales</taxon>
        <taxon>Serendipitaceae</taxon>
        <taxon>Serendipita</taxon>
    </lineage>
</organism>
<dbReference type="AlphaFoldDB" id="G4TUI2"/>
<feature type="domain" description="Prolyl 3,4-dihydroxylase TPA1/OFD1 N-terminal" evidence="4">
    <location>
        <begin position="22"/>
        <end position="74"/>
    </location>
</feature>
<dbReference type="OrthoDB" id="430522at2759"/>
<evidence type="ECO:0000259" key="4">
    <source>
        <dbReference type="Pfam" id="PF13661"/>
    </source>
</evidence>
<dbReference type="eggNOG" id="KOG3844">
    <property type="taxonomic scope" value="Eukaryota"/>
</dbReference>
<dbReference type="GO" id="GO:0031543">
    <property type="term" value="F:peptidyl-proline dioxygenase activity"/>
    <property type="evidence" value="ECO:0007669"/>
    <property type="project" value="TreeGrafter"/>
</dbReference>
<dbReference type="Proteomes" id="UP000007148">
    <property type="component" value="Unassembled WGS sequence"/>
</dbReference>
<sequence>MADRMGRRARAISSGPWLQPPEPAPNPSKTIPPSWGQWVMFEVQPGKSFHSVEEVVVDTDKSGRQRLSISGWFHRCQPGEEGYEEVQDEADTFSSLKQLISHSTLTHSYNDGVEHTILPTNTLTPDQISFLSKYINPVYLSQKALSALTDRFASESSLELYRFLVDGLAEKLRTGLAQRDEEDGLGIRRARQMPYHSSGTDSQWHAKGPPHKARYCVLSNKRRSGRPDSPSYIAEDSPEWIMRQLQEVLFPSPAFRTWLAIVTSLLPLRHTVEARRFRPGLDYTLATSEETESRLDVCLGLTPPIERGIDGTVDGSWQTGEWGGWECYLPPADGDEDPTVYRSSKSKRRVQENGNQNGKTTESSTTNGHDRSAVEDEENEDMSDEEEEDDSGPLLTVQPGFNRLLLVLRDERVMHFVKYLSASAPGCRWDVCGEWEVGMVEESDQASASE</sequence>
<keyword evidence="6" id="KW-1185">Reference proteome</keyword>